<dbReference type="Proteomes" id="UP000247681">
    <property type="component" value="Unassembled WGS sequence"/>
</dbReference>
<evidence type="ECO:0000256" key="3">
    <source>
        <dbReference type="ARBA" id="ARBA00023237"/>
    </source>
</evidence>
<evidence type="ECO:0000313" key="6">
    <source>
        <dbReference type="EMBL" id="PXY45169.1"/>
    </source>
</evidence>
<dbReference type="Pfam" id="PF07715">
    <property type="entry name" value="Plug"/>
    <property type="match status" value="1"/>
</dbReference>
<feature type="chain" id="PRO_5015879641" description="TonB-dependent receptor plug domain-containing protein" evidence="4">
    <location>
        <begin position="21"/>
        <end position="842"/>
    </location>
</feature>
<dbReference type="InterPro" id="IPR008969">
    <property type="entry name" value="CarboxyPept-like_regulatory"/>
</dbReference>
<evidence type="ECO:0000313" key="7">
    <source>
        <dbReference type="Proteomes" id="UP000247681"/>
    </source>
</evidence>
<dbReference type="Pfam" id="PF13715">
    <property type="entry name" value="CarbopepD_reg_2"/>
    <property type="match status" value="1"/>
</dbReference>
<feature type="signal peptide" evidence="4">
    <location>
        <begin position="1"/>
        <end position="20"/>
    </location>
</feature>
<gene>
    <name evidence="6" type="ORF">DMB68_10745</name>
</gene>
<keyword evidence="2" id="KW-0472">Membrane</keyword>
<accession>A0A2V4C1J7</accession>
<dbReference type="OrthoDB" id="9803050at2"/>
<dbReference type="GO" id="GO:0009279">
    <property type="term" value="C:cell outer membrane"/>
    <property type="evidence" value="ECO:0007669"/>
    <property type="project" value="UniProtKB-SubCell"/>
</dbReference>
<dbReference type="AlphaFoldDB" id="A0A2V4C1J7"/>
<keyword evidence="3" id="KW-0998">Cell outer membrane</keyword>
<evidence type="ECO:0000259" key="5">
    <source>
        <dbReference type="Pfam" id="PF07715"/>
    </source>
</evidence>
<dbReference type="InterPro" id="IPR036942">
    <property type="entry name" value="Beta-barrel_TonB_sf"/>
</dbReference>
<keyword evidence="7" id="KW-1185">Reference proteome</keyword>
<dbReference type="EMBL" id="QJHL01000002">
    <property type="protein sequence ID" value="PXY45169.1"/>
    <property type="molecule type" value="Genomic_DNA"/>
</dbReference>
<dbReference type="Gene3D" id="2.40.170.20">
    <property type="entry name" value="TonB-dependent receptor, beta-barrel domain"/>
    <property type="match status" value="1"/>
</dbReference>
<dbReference type="Gene3D" id="2.170.130.10">
    <property type="entry name" value="TonB-dependent receptor, plug domain"/>
    <property type="match status" value="1"/>
</dbReference>
<keyword evidence="4" id="KW-0732">Signal</keyword>
<organism evidence="6 7">
    <name type="scientific">Flavobacterium hydrophilum</name>
    <dbReference type="NCBI Taxonomy" id="2211445"/>
    <lineage>
        <taxon>Bacteria</taxon>
        <taxon>Pseudomonadati</taxon>
        <taxon>Bacteroidota</taxon>
        <taxon>Flavobacteriia</taxon>
        <taxon>Flavobacteriales</taxon>
        <taxon>Flavobacteriaceae</taxon>
        <taxon>Flavobacterium</taxon>
    </lineage>
</organism>
<evidence type="ECO:0000256" key="2">
    <source>
        <dbReference type="ARBA" id="ARBA00023136"/>
    </source>
</evidence>
<reference evidence="6 7" key="1">
    <citation type="submission" date="2018-05" db="EMBL/GenBank/DDBJ databases">
        <title>Flavobacterium sp. strain IMCC34758, incomplete genome.</title>
        <authorList>
            <person name="Joung Y."/>
        </authorList>
    </citation>
    <scope>NUCLEOTIDE SEQUENCE [LARGE SCALE GENOMIC DNA]</scope>
    <source>
        <strain evidence="6 7">IMCC34758</strain>
    </source>
</reference>
<comment type="subcellular location">
    <subcellularLocation>
        <location evidence="1">Cell outer membrane</location>
    </subcellularLocation>
</comment>
<proteinExistence type="predicted"/>
<dbReference type="SUPFAM" id="SSF56935">
    <property type="entry name" value="Porins"/>
    <property type="match status" value="1"/>
</dbReference>
<name>A0A2V4C1J7_9FLAO</name>
<dbReference type="InterPro" id="IPR012910">
    <property type="entry name" value="Plug_dom"/>
</dbReference>
<protein>
    <recommendedName>
        <fullName evidence="5">TonB-dependent receptor plug domain-containing protein</fullName>
    </recommendedName>
</protein>
<comment type="caution">
    <text evidence="6">The sequence shown here is derived from an EMBL/GenBank/DDBJ whole genome shotgun (WGS) entry which is preliminary data.</text>
</comment>
<dbReference type="InterPro" id="IPR037066">
    <property type="entry name" value="Plug_dom_sf"/>
</dbReference>
<evidence type="ECO:0000256" key="4">
    <source>
        <dbReference type="SAM" id="SignalP"/>
    </source>
</evidence>
<evidence type="ECO:0000256" key="1">
    <source>
        <dbReference type="ARBA" id="ARBA00004442"/>
    </source>
</evidence>
<dbReference type="RefSeq" id="WP_110346678.1">
    <property type="nucleotide sequence ID" value="NZ_QJHL01000002.1"/>
</dbReference>
<feature type="domain" description="TonB-dependent receptor plug" evidence="5">
    <location>
        <begin position="218"/>
        <end position="293"/>
    </location>
</feature>
<dbReference type="SUPFAM" id="SSF49464">
    <property type="entry name" value="Carboxypeptidase regulatory domain-like"/>
    <property type="match status" value="1"/>
</dbReference>
<sequence>MSKKALLLCVLFLTCWISNAQQDRTRISLREALQSIESRYHIKFNYIEHDIANATVTAIPQGSTQEIIAKLALETGLVFNRISDHYIVIKPAKVKSSQLCGLLLDADTKEPIPFATIALGPKQSTQSDAEGRFCFFSSNDKNLHISHVGYNDKTVAISNFAKEGTTTIELSVHIAQLSEVQIMHLLTRGIKKDGDGSYKIESKNTGILPGMTEPDVFQTIQQLPGAVSLDETVSNISFRGGTHDQNLFLWNGIRLYQTGHFFGLISALNPNLSQSFTVYKNASPAQYGQAVSGTVIIETLPESGDFYESSLGINMLNIDFNTSFKTSEKADWQFSARRSITDYFASPTYKSYFKRIFQNTKITNLFIDEDIDYKSSEDFYFYDITGQYRQKIGKRSELRINSILISNELNVNQSIADSNGPIDERSKLDQQTIAGNACFSTKWESGDATELTLHYTNYSIDSRDMFIESNRILKQENRILDKGLRIHHSIAGSKNFSLQLGYQLNHTNIDNTNNDNTFELQNSKEHLLSHAVYAQADTNYKQFFLTAGIRQNYFQTLHTFRTEPRFLIRYNLTEDFALELQGEMKSQTTQQIVDFQENFFGLEKRRWTLSNGDNLPVTKSSQLSFAAHFQKRKWLFTAEPFIKKVSGINSISQGFQGEFEFANTLGKYTVYGIETLVQKQWRNFTGWVTYQYNNNEYEFDRLHDQDFTSNQEVPHAVRSGFIYDNKRWQFALGGSWMSGRFYTQPASRVPEFDENQNPMIVYRNPNSSQLNDYLQLNASISFTSKLSEKMKCKAGISVQNLLDSSETINRSYRINSQNSTIEEVNINALENTFNAFVRVYFL</sequence>